<organism evidence="2 3">
    <name type="scientific">Dactylellina haptotyla (strain CBS 200.50)</name>
    <name type="common">Nematode-trapping fungus</name>
    <name type="synonym">Monacrosporium haptotylum</name>
    <dbReference type="NCBI Taxonomy" id="1284197"/>
    <lineage>
        <taxon>Eukaryota</taxon>
        <taxon>Fungi</taxon>
        <taxon>Dikarya</taxon>
        <taxon>Ascomycota</taxon>
        <taxon>Pezizomycotina</taxon>
        <taxon>Orbiliomycetes</taxon>
        <taxon>Orbiliales</taxon>
        <taxon>Orbiliaceae</taxon>
        <taxon>Dactylellina</taxon>
    </lineage>
</organism>
<proteinExistence type="predicted"/>
<dbReference type="OrthoDB" id="20872at2759"/>
<keyword evidence="1" id="KW-1133">Transmembrane helix</keyword>
<reference evidence="3" key="2">
    <citation type="submission" date="2013-04" db="EMBL/GenBank/DDBJ databases">
        <title>Genomic mechanisms accounting for the adaptation to parasitism in nematode-trapping fungi.</title>
        <authorList>
            <person name="Ahren D.G."/>
        </authorList>
    </citation>
    <scope>NUCLEOTIDE SEQUENCE [LARGE SCALE GENOMIC DNA]</scope>
    <source>
        <strain evidence="3">CBS 200.50</strain>
    </source>
</reference>
<dbReference type="PANTHER" id="PTHR46082">
    <property type="entry name" value="ATP/GTP-BINDING PROTEIN-RELATED"/>
    <property type="match status" value="1"/>
</dbReference>
<dbReference type="GO" id="GO:0009116">
    <property type="term" value="P:nucleoside metabolic process"/>
    <property type="evidence" value="ECO:0007669"/>
    <property type="project" value="InterPro"/>
</dbReference>
<evidence type="ECO:0000256" key="1">
    <source>
        <dbReference type="SAM" id="Phobius"/>
    </source>
</evidence>
<dbReference type="SUPFAM" id="SSF53167">
    <property type="entry name" value="Purine and uridine phosphorylases"/>
    <property type="match status" value="1"/>
</dbReference>
<evidence type="ECO:0000313" key="2">
    <source>
        <dbReference type="EMBL" id="EPS38851.1"/>
    </source>
</evidence>
<comment type="caution">
    <text evidence="2">The sequence shown here is derived from an EMBL/GenBank/DDBJ whole genome shotgun (WGS) entry which is preliminary data.</text>
</comment>
<keyword evidence="1" id="KW-0812">Transmembrane</keyword>
<dbReference type="InterPro" id="IPR053137">
    <property type="entry name" value="NLR-like"/>
</dbReference>
<evidence type="ECO:0008006" key="4">
    <source>
        <dbReference type="Google" id="ProtNLM"/>
    </source>
</evidence>
<feature type="transmembrane region" description="Helical" evidence="1">
    <location>
        <begin position="12"/>
        <end position="30"/>
    </location>
</feature>
<evidence type="ECO:0000313" key="3">
    <source>
        <dbReference type="Proteomes" id="UP000015100"/>
    </source>
</evidence>
<gene>
    <name evidence="2" type="ORF">H072_7348</name>
</gene>
<reference evidence="2 3" key="1">
    <citation type="journal article" date="2013" name="PLoS Genet.">
        <title>Genomic mechanisms accounting for the adaptation to parasitism in nematode-trapping fungi.</title>
        <authorList>
            <person name="Meerupati T."/>
            <person name="Andersson K.M."/>
            <person name="Friman E."/>
            <person name="Kumar D."/>
            <person name="Tunlid A."/>
            <person name="Ahren D."/>
        </authorList>
    </citation>
    <scope>NUCLEOTIDE SEQUENCE [LARGE SCALE GENOMIC DNA]</scope>
    <source>
        <strain evidence="2 3">CBS 200.50</strain>
    </source>
</reference>
<keyword evidence="1" id="KW-0472">Membrane</keyword>
<dbReference type="HOGENOM" id="CLU_000288_34_12_1"/>
<feature type="transmembrane region" description="Helical" evidence="1">
    <location>
        <begin position="81"/>
        <end position="101"/>
    </location>
</feature>
<dbReference type="PANTHER" id="PTHR46082:SF11">
    <property type="entry name" value="AAA+ ATPASE DOMAIN-CONTAINING PROTEIN-RELATED"/>
    <property type="match status" value="1"/>
</dbReference>
<sequence length="137" mass="14906">MDSRLEAEDYALAWICALPVELTAAIAVLDEINPRLPQDELDHNAYEFGRIGSHNIIIACLLVGVYNLTSTANVAYHLRRSFPLITATLMVGIAGGVPTLLRKDIKLGDVVVGEPIPGCRGVLQYDFGKTIQAGRFI</sequence>
<name>S8ACR0_DACHA</name>
<dbReference type="InterPro" id="IPR035994">
    <property type="entry name" value="Nucleoside_phosphorylase_sf"/>
</dbReference>
<accession>S8ACR0</accession>
<dbReference type="OMA" id="TIQAGRF"/>
<dbReference type="GO" id="GO:0003824">
    <property type="term" value="F:catalytic activity"/>
    <property type="evidence" value="ECO:0007669"/>
    <property type="project" value="InterPro"/>
</dbReference>
<protein>
    <recommendedName>
        <fullName evidence="4">Nucleoside phosphorylase domain-containing protein</fullName>
    </recommendedName>
</protein>
<dbReference type="STRING" id="1284197.S8ACR0"/>
<feature type="transmembrane region" description="Helical" evidence="1">
    <location>
        <begin position="51"/>
        <end position="69"/>
    </location>
</feature>
<dbReference type="Gene3D" id="3.40.50.1580">
    <property type="entry name" value="Nucleoside phosphorylase domain"/>
    <property type="match status" value="1"/>
</dbReference>
<dbReference type="EMBL" id="AQGS01000522">
    <property type="protein sequence ID" value="EPS38851.1"/>
    <property type="molecule type" value="Genomic_DNA"/>
</dbReference>
<dbReference type="AlphaFoldDB" id="S8ACR0"/>
<keyword evidence="3" id="KW-1185">Reference proteome</keyword>
<dbReference type="Proteomes" id="UP000015100">
    <property type="component" value="Unassembled WGS sequence"/>
</dbReference>